<evidence type="ECO:0000313" key="1">
    <source>
        <dbReference type="EMBL" id="KRP43154.1"/>
    </source>
</evidence>
<comment type="caution">
    <text evidence="1">The sequence shown here is derived from an EMBL/GenBank/DDBJ whole genome shotgun (WGS) entry which is preliminary data.</text>
</comment>
<accession>A0A0R2Y455</accession>
<proteinExistence type="predicted"/>
<name>A0A0R2Y455_9PSED</name>
<dbReference type="PATRIC" id="fig|75588.4.peg.694"/>
<evidence type="ECO:0000313" key="2">
    <source>
        <dbReference type="Proteomes" id="UP000051446"/>
    </source>
</evidence>
<reference evidence="1 2" key="1">
    <citation type="submission" date="2015-02" db="EMBL/GenBank/DDBJ databases">
        <title>Pseudomonas helleri sp. nov. and Pseudomonas weihenstephanensis sp. nov., isolated from raw cows milk.</title>
        <authorList>
            <person name="von Neubeck M."/>
            <person name="Huptas C."/>
            <person name="Wenning M."/>
            <person name="Scherer S."/>
        </authorList>
    </citation>
    <scope>NUCLEOTIDE SEQUENCE [LARGE SCALE GENOMIC DNA]</scope>
    <source>
        <strain evidence="1 2">DSM 17149</strain>
    </source>
</reference>
<dbReference type="EMBL" id="JYLH01000013">
    <property type="protein sequence ID" value="KRP43154.1"/>
    <property type="molecule type" value="Genomic_DNA"/>
</dbReference>
<dbReference type="AlphaFoldDB" id="A0A0R2Y455"/>
<organism evidence="1 2">
    <name type="scientific">Pseudomonas libanensis</name>
    <dbReference type="NCBI Taxonomy" id="75588"/>
    <lineage>
        <taxon>Bacteria</taxon>
        <taxon>Pseudomonadati</taxon>
        <taxon>Pseudomonadota</taxon>
        <taxon>Gammaproteobacteria</taxon>
        <taxon>Pseudomonadales</taxon>
        <taxon>Pseudomonadaceae</taxon>
        <taxon>Pseudomonas</taxon>
    </lineage>
</organism>
<sequence length="81" mass="8433">MTTPALHLALIGDYNPTFAEALLAGNLIPGGHDSAGDLRAVELLDHPFFVATLFQPERAALKGITPPLALALLKACRGVSA</sequence>
<gene>
    <name evidence="1" type="ORF">TU73_19720</name>
</gene>
<dbReference type="InterPro" id="IPR029062">
    <property type="entry name" value="Class_I_gatase-like"/>
</dbReference>
<dbReference type="SUPFAM" id="SSF52317">
    <property type="entry name" value="Class I glutamine amidotransferase-like"/>
    <property type="match status" value="1"/>
</dbReference>
<protein>
    <submittedName>
        <fullName evidence="1">Uncharacterized protein</fullName>
    </submittedName>
</protein>
<dbReference type="Gene3D" id="3.40.50.880">
    <property type="match status" value="1"/>
</dbReference>
<dbReference type="Proteomes" id="UP000051446">
    <property type="component" value="Unassembled WGS sequence"/>
</dbReference>